<accession>A0A2R5FP09</accession>
<dbReference type="AlphaFoldDB" id="A0A2R5FP09"/>
<evidence type="ECO:0000313" key="1">
    <source>
        <dbReference type="EMBL" id="GBG20506.1"/>
    </source>
</evidence>
<dbReference type="EMBL" id="BDUD01000001">
    <property type="protein sequence ID" value="GBG20506.1"/>
    <property type="molecule type" value="Genomic_DNA"/>
</dbReference>
<protein>
    <submittedName>
        <fullName evidence="1">Uncharacterized protein</fullName>
    </submittedName>
</protein>
<evidence type="ECO:0000313" key="2">
    <source>
        <dbReference type="Proteomes" id="UP000245124"/>
    </source>
</evidence>
<name>A0A2R5FP09_NOSCO</name>
<organism evidence="1 2">
    <name type="scientific">Nostoc commune NIES-4072</name>
    <dbReference type="NCBI Taxonomy" id="2005467"/>
    <lineage>
        <taxon>Bacteria</taxon>
        <taxon>Bacillati</taxon>
        <taxon>Cyanobacteriota</taxon>
        <taxon>Cyanophyceae</taxon>
        <taxon>Nostocales</taxon>
        <taxon>Nostocaceae</taxon>
        <taxon>Nostoc</taxon>
    </lineage>
</organism>
<keyword evidence="2" id="KW-1185">Reference proteome</keyword>
<dbReference type="Proteomes" id="UP000245124">
    <property type="component" value="Unassembled WGS sequence"/>
</dbReference>
<reference evidence="1 2" key="1">
    <citation type="submission" date="2017-06" db="EMBL/GenBank/DDBJ databases">
        <title>Genome sequencing of cyanobaciteial culture collection at National Institute for Environmental Studies (NIES).</title>
        <authorList>
            <person name="Hirose Y."/>
            <person name="Shimura Y."/>
            <person name="Fujisawa T."/>
            <person name="Nakamura Y."/>
            <person name="Kawachi M."/>
        </authorList>
    </citation>
    <scope>NUCLEOTIDE SEQUENCE [LARGE SCALE GENOMIC DNA]</scope>
    <source>
        <strain evidence="1 2">NIES-4072</strain>
    </source>
</reference>
<proteinExistence type="predicted"/>
<comment type="caution">
    <text evidence="1">The sequence shown here is derived from an EMBL/GenBank/DDBJ whole genome shotgun (WGS) entry which is preliminary data.</text>
</comment>
<sequence>MGIQLLVFIILDNSMYLVANTNKPHILYQEYGDFSSFVNNYNAFTFNYQFIITIRYLVNPANCFI</sequence>
<gene>
    <name evidence="1" type="ORF">NIES4072_41850</name>
</gene>